<organism evidence="2">
    <name type="scientific">Fusarium oxysporum f. sp. cepae</name>
    <dbReference type="NCBI Taxonomy" id="396571"/>
    <lineage>
        <taxon>Eukaryota</taxon>
        <taxon>Fungi</taxon>
        <taxon>Dikarya</taxon>
        <taxon>Ascomycota</taxon>
        <taxon>Pezizomycotina</taxon>
        <taxon>Sordariomycetes</taxon>
        <taxon>Hypocreomycetidae</taxon>
        <taxon>Hypocreales</taxon>
        <taxon>Nectriaceae</taxon>
        <taxon>Fusarium</taxon>
        <taxon>Fusarium oxysporum species complex</taxon>
    </lineage>
</organism>
<dbReference type="AlphaFoldDB" id="A0A3L6NPC0"/>
<sequence length="57" mass="6467">MLISIWYLLATLYCMYCASKLAESCPQLVAFRRCDGFGPDSAVCVCVRMHNRTQLNC</sequence>
<name>A0A3L6NPC0_FUSOX</name>
<evidence type="ECO:0000313" key="2">
    <source>
        <dbReference type="EMBL" id="RKK20436.1"/>
    </source>
</evidence>
<proteinExistence type="predicted"/>
<reference evidence="2" key="1">
    <citation type="journal article" date="2018" name="Sci. Rep.">
        <title>Characterisation of pathogen-specific regions and novel effector candidates in Fusarium oxysporum f. sp. cepae.</title>
        <authorList>
            <person name="Armitage A.D."/>
            <person name="Taylor A."/>
            <person name="Sobczyk M.K."/>
            <person name="Baxter L."/>
            <person name="Greenfield B.P."/>
            <person name="Bates H.J."/>
            <person name="Wilson F."/>
            <person name="Jackson A.C."/>
            <person name="Ott S."/>
            <person name="Harrison R.J."/>
            <person name="Clarkson J.P."/>
        </authorList>
    </citation>
    <scope>NUCLEOTIDE SEQUENCE [LARGE SCALE GENOMIC DNA]</scope>
    <source>
        <strain evidence="2">FoC_Fus2</strain>
    </source>
</reference>
<evidence type="ECO:0000256" key="1">
    <source>
        <dbReference type="SAM" id="SignalP"/>
    </source>
</evidence>
<accession>A0A3L6NPC0</accession>
<gene>
    <name evidence="2" type="ORF">BFJ65_g7134</name>
</gene>
<keyword evidence="1" id="KW-0732">Signal</keyword>
<dbReference type="Proteomes" id="UP000270866">
    <property type="component" value="Chromosome 7"/>
</dbReference>
<evidence type="ECO:0008006" key="3">
    <source>
        <dbReference type="Google" id="ProtNLM"/>
    </source>
</evidence>
<feature type="signal peptide" evidence="1">
    <location>
        <begin position="1"/>
        <end position="22"/>
    </location>
</feature>
<dbReference type="EMBL" id="MRCU01000004">
    <property type="protein sequence ID" value="RKK20436.1"/>
    <property type="molecule type" value="Genomic_DNA"/>
</dbReference>
<protein>
    <recommendedName>
        <fullName evidence="3">Extracellular membrane protein CFEM domain-containing protein</fullName>
    </recommendedName>
</protein>
<comment type="caution">
    <text evidence="2">The sequence shown here is derived from an EMBL/GenBank/DDBJ whole genome shotgun (WGS) entry which is preliminary data.</text>
</comment>
<feature type="chain" id="PRO_5018317780" description="Extracellular membrane protein CFEM domain-containing protein" evidence="1">
    <location>
        <begin position="23"/>
        <end position="57"/>
    </location>
</feature>